<organism evidence="1 2">
    <name type="scientific">Microbulbifer elongatus</name>
    <dbReference type="NCBI Taxonomy" id="86173"/>
    <lineage>
        <taxon>Bacteria</taxon>
        <taxon>Pseudomonadati</taxon>
        <taxon>Pseudomonadota</taxon>
        <taxon>Gammaproteobacteria</taxon>
        <taxon>Cellvibrionales</taxon>
        <taxon>Microbulbiferaceae</taxon>
        <taxon>Microbulbifer</taxon>
    </lineage>
</organism>
<keyword evidence="2" id="KW-1185">Reference proteome</keyword>
<comment type="caution">
    <text evidence="1">The sequence shown here is derived from an EMBL/GenBank/DDBJ whole genome shotgun (WGS) entry which is preliminary data.</text>
</comment>
<sequence>MWSDSMAQAMAARITALLTMLLIISWSGASSAGTSYNSQPCLEGPTNQRGSWYYLFYPNAFNYDHFLGVCNLEGLTSEIEYSGDTTYVNLFPGMGIRSCGRQSNSQYQWGCREPVAFRVQVIDPDAATQFQLRNSAGEILPVDFTLTLEGSPPVNLAPNQWSAAAPHLPGDVRLTPAALQLQIPDPTQIRPGIYEKTFQFTVEQASHTGQYYFDSGSTLAPIDFTVRLVIEPKIRISGLSDVTLTADFSDYTSSDQAFCVYSRNAEFTLRALSLQGTAESAFLLSDGADTIPYEVLAGPKDQNATLLDYNTPYGPWQGALVDGCTANGMNMSLEVRIHPTQLSDARAGIYTDTLTLVVELE</sequence>
<evidence type="ECO:0008006" key="3">
    <source>
        <dbReference type="Google" id="ProtNLM"/>
    </source>
</evidence>
<evidence type="ECO:0000313" key="1">
    <source>
        <dbReference type="EMBL" id="MCQ3828338.1"/>
    </source>
</evidence>
<gene>
    <name evidence="1" type="ORF">HXX02_02660</name>
</gene>
<dbReference type="Proteomes" id="UP001205566">
    <property type="component" value="Unassembled WGS sequence"/>
</dbReference>
<dbReference type="EMBL" id="JACASI010000011">
    <property type="protein sequence ID" value="MCQ3828338.1"/>
    <property type="molecule type" value="Genomic_DNA"/>
</dbReference>
<protein>
    <recommendedName>
        <fullName evidence="3">Spore coat protein U domain-containing protein</fullName>
    </recommendedName>
</protein>
<dbReference type="RefSeq" id="WP_255873188.1">
    <property type="nucleotide sequence ID" value="NZ_JACASI010000011.1"/>
</dbReference>
<reference evidence="1" key="1">
    <citation type="thesis" date="2020" institute="Technische Universitat Dresden" country="Dresden, Germany">
        <title>The Agarolytic System of Microbulbifer elongatus PORT2, Isolated from Batu Karas, Pangandaran West Java Indonesia.</title>
        <authorList>
            <person name="Anggraeni S.R."/>
        </authorList>
    </citation>
    <scope>NUCLEOTIDE SEQUENCE</scope>
    <source>
        <strain evidence="1">PORT2</strain>
    </source>
</reference>
<name>A0ABT1NWS9_9GAMM</name>
<proteinExistence type="predicted"/>
<evidence type="ECO:0000313" key="2">
    <source>
        <dbReference type="Proteomes" id="UP001205566"/>
    </source>
</evidence>
<accession>A0ABT1NWS9</accession>